<evidence type="ECO:0000313" key="3">
    <source>
        <dbReference type="Proteomes" id="UP000298112"/>
    </source>
</evidence>
<dbReference type="SUPFAM" id="SSF56322">
    <property type="entry name" value="ADC synthase"/>
    <property type="match status" value="1"/>
</dbReference>
<dbReference type="PANTHER" id="PTHR11236:SF50">
    <property type="entry name" value="AMINODEOXYCHORISMATE SYNTHASE COMPONENT 1"/>
    <property type="match status" value="1"/>
</dbReference>
<gene>
    <name evidence="2" type="ORF">EHQ95_00845</name>
</gene>
<reference evidence="3" key="1">
    <citation type="journal article" date="2019" name="PLoS Negl. Trop. Dis.">
        <title>Revisiting the worldwide diversity of Leptospira species in the environment.</title>
        <authorList>
            <person name="Vincent A.T."/>
            <person name="Schiettekatte O."/>
            <person name="Bourhy P."/>
            <person name="Veyrier F.J."/>
            <person name="Picardeau M."/>
        </authorList>
    </citation>
    <scope>NUCLEOTIDE SEQUENCE [LARGE SCALE GENOMIC DNA]</scope>
    <source>
        <strain evidence="3">201601955</strain>
    </source>
</reference>
<dbReference type="InterPro" id="IPR019999">
    <property type="entry name" value="Anth_synth_I-like"/>
</dbReference>
<dbReference type="InterPro" id="IPR043131">
    <property type="entry name" value="BCAT-like_N"/>
</dbReference>
<protein>
    <submittedName>
        <fullName evidence="2">Bifunctional aminodeoxychorismate synthase component I/aminotransferase</fullName>
    </submittedName>
</protein>
<evidence type="ECO:0000313" key="2">
    <source>
        <dbReference type="EMBL" id="TGM61529.1"/>
    </source>
</evidence>
<dbReference type="Gene3D" id="3.20.10.10">
    <property type="entry name" value="D-amino Acid Aminotransferase, subunit A, domain 2"/>
    <property type="match status" value="1"/>
</dbReference>
<accession>A0ABY2NUH9</accession>
<dbReference type="RefSeq" id="WP_135656691.1">
    <property type="nucleotide sequence ID" value="NZ_RQHF01000007.1"/>
</dbReference>
<dbReference type="Gene3D" id="3.60.120.10">
    <property type="entry name" value="Anthranilate synthase"/>
    <property type="match status" value="1"/>
</dbReference>
<dbReference type="InterPro" id="IPR005801">
    <property type="entry name" value="ADC_synthase"/>
</dbReference>
<evidence type="ECO:0000259" key="1">
    <source>
        <dbReference type="Pfam" id="PF00425"/>
    </source>
</evidence>
<dbReference type="Gene3D" id="3.30.470.10">
    <property type="match status" value="1"/>
</dbReference>
<dbReference type="PANTHER" id="PTHR11236">
    <property type="entry name" value="AMINOBENZOATE/ANTHRANILATE SYNTHASE"/>
    <property type="match status" value="1"/>
</dbReference>
<dbReference type="InterPro" id="IPR036038">
    <property type="entry name" value="Aminotransferase-like"/>
</dbReference>
<dbReference type="EMBL" id="RQHF01000007">
    <property type="protein sequence ID" value="TGM61529.1"/>
    <property type="molecule type" value="Genomic_DNA"/>
</dbReference>
<dbReference type="SUPFAM" id="SSF56752">
    <property type="entry name" value="D-aminoacid aminotransferase-like PLP-dependent enzymes"/>
    <property type="match status" value="1"/>
</dbReference>
<keyword evidence="3" id="KW-1185">Reference proteome</keyword>
<organism evidence="2 3">
    <name type="scientific">Leptospira vanthielii</name>
    <dbReference type="NCBI Taxonomy" id="293085"/>
    <lineage>
        <taxon>Bacteria</taxon>
        <taxon>Pseudomonadati</taxon>
        <taxon>Spirochaetota</taxon>
        <taxon>Spirochaetia</taxon>
        <taxon>Leptospirales</taxon>
        <taxon>Leptospiraceae</taxon>
        <taxon>Leptospira</taxon>
    </lineage>
</organism>
<dbReference type="InterPro" id="IPR001544">
    <property type="entry name" value="Aminotrans_IV"/>
</dbReference>
<dbReference type="Pfam" id="PF00425">
    <property type="entry name" value="Chorismate_bind"/>
    <property type="match status" value="1"/>
</dbReference>
<dbReference type="InterPro" id="IPR015890">
    <property type="entry name" value="Chorismate_C"/>
</dbReference>
<feature type="domain" description="Chorismate-utilising enzyme C-terminal" evidence="1">
    <location>
        <begin position="135"/>
        <end position="396"/>
    </location>
</feature>
<dbReference type="InterPro" id="IPR043132">
    <property type="entry name" value="BCAT-like_C"/>
</dbReference>
<name>A0ABY2NUH9_9LEPT</name>
<dbReference type="Pfam" id="PF01063">
    <property type="entry name" value="Aminotran_4"/>
    <property type="match status" value="1"/>
</dbReference>
<proteinExistence type="predicted"/>
<dbReference type="Proteomes" id="UP000298112">
    <property type="component" value="Unassembled WGS sequence"/>
</dbReference>
<sequence>MTWESFEEEYRKTGGLLFEDSLSHPGFTICDWYFDPKEEVQIFYTKNKPIAETIKDSLSKLDECRNEGDYPCGTFFFELGYFFIEGMDLNSSGLTEGTPLLQYTIYKQKKRIQYPNPSLGQLKATNLKKMEVHWDKETYTKKWEKTRDALLLGESYELNLCFPVSLSIEGDLFLYYQSLKTKQKTKYSAYFPNKDSSILSFSPELFFEVEGNLIQTEPMKGTILRGNTSKEDTENKSILQTSAKERAENVMITDLYRNDLGRIAKQGTVQVTDLFLVKGLSTVWQMVSRVEAKLKEPFAWLPVLKALFPSGSVIGAPKRRSFELLRSLEDHDRGLYTGSLFVSELLDGKPWIRSSVTIRTMHLKPDGDHWFGSYGVGSGITVLSDAPAEYEECLSKLKFITNPHLPPFEILETLRFYNGHYFLKNLHLERMEKTANRFGFPFSKSNAEATLKTLADVSKGLLRVRLLLSERGEFRGETFALTKQKKRPTIRLGFANQPIDSKDIFLYHKTTERTYYNEQLEDCKSRGMDDCILFDTNEQVLETNIRNLFLRKDNVWMTPTLVTGGLPGVFREALIQKGWVKETILYKRDVETADEILVGNSLRGFERVELISNHSPDENLHSL</sequence>
<comment type="caution">
    <text evidence="2">The sequence shown here is derived from an EMBL/GenBank/DDBJ whole genome shotgun (WGS) entry which is preliminary data.</text>
</comment>